<keyword evidence="2" id="KW-1185">Reference proteome</keyword>
<protein>
    <recommendedName>
        <fullName evidence="3">GP-PDE domain-containing protein</fullName>
    </recommendedName>
</protein>
<organism evidence="1 2">
    <name type="scientific">Dictyobacter formicarum</name>
    <dbReference type="NCBI Taxonomy" id="2778368"/>
    <lineage>
        <taxon>Bacteria</taxon>
        <taxon>Bacillati</taxon>
        <taxon>Chloroflexota</taxon>
        <taxon>Ktedonobacteria</taxon>
        <taxon>Ktedonobacterales</taxon>
        <taxon>Dictyobacteraceae</taxon>
        <taxon>Dictyobacter</taxon>
    </lineage>
</organism>
<dbReference type="EMBL" id="BNJJ01000017">
    <property type="protein sequence ID" value="GHO87411.1"/>
    <property type="molecule type" value="Genomic_DNA"/>
</dbReference>
<reference evidence="1 2" key="1">
    <citation type="journal article" date="2021" name="Int. J. Syst. Evol. Microbiol.">
        <title>Reticulibacter mediterranei gen. nov., sp. nov., within the new family Reticulibacteraceae fam. nov., and Ktedonospora formicarum gen. nov., sp. nov., Ktedonobacter robiniae sp. nov., Dictyobacter formicarum sp. nov. and Dictyobacter arantiisoli sp. nov., belonging to the class Ktedonobacteria.</title>
        <authorList>
            <person name="Yabe S."/>
            <person name="Zheng Y."/>
            <person name="Wang C.M."/>
            <person name="Sakai Y."/>
            <person name="Abe K."/>
            <person name="Yokota A."/>
            <person name="Donadio S."/>
            <person name="Cavaletti L."/>
            <person name="Monciardini P."/>
        </authorList>
    </citation>
    <scope>NUCLEOTIDE SEQUENCE [LARGE SCALE GENOMIC DNA]</scope>
    <source>
        <strain evidence="1 2">SOSP1-9</strain>
    </source>
</reference>
<dbReference type="Proteomes" id="UP000635565">
    <property type="component" value="Unassembled WGS sequence"/>
</dbReference>
<evidence type="ECO:0000313" key="1">
    <source>
        <dbReference type="EMBL" id="GHO87411.1"/>
    </source>
</evidence>
<comment type="caution">
    <text evidence="1">The sequence shown here is derived from an EMBL/GenBank/DDBJ whole genome shotgun (WGS) entry which is preliminary data.</text>
</comment>
<proteinExistence type="predicted"/>
<name>A0ABQ3VP16_9CHLR</name>
<sequence>MLAVPEHINNVVSFKINVYADDEVIRFAAEQIAAVQRPIALSVYVWDWPEDIKAKLATWEALGVERTFLTIWDSFASLADMAGLLS</sequence>
<gene>
    <name evidence="1" type="ORF">KSZ_54170</name>
</gene>
<evidence type="ECO:0000313" key="2">
    <source>
        <dbReference type="Proteomes" id="UP000635565"/>
    </source>
</evidence>
<evidence type="ECO:0008006" key="3">
    <source>
        <dbReference type="Google" id="ProtNLM"/>
    </source>
</evidence>
<dbReference type="RefSeq" id="WP_201364976.1">
    <property type="nucleotide sequence ID" value="NZ_BNJJ01000017.1"/>
</dbReference>
<accession>A0ABQ3VP16</accession>